<evidence type="ECO:0000313" key="3">
    <source>
        <dbReference type="Proteomes" id="UP001078443"/>
    </source>
</evidence>
<gene>
    <name evidence="2" type="ORF">OW763_01715</name>
</gene>
<feature type="transmembrane region" description="Helical" evidence="1">
    <location>
        <begin position="12"/>
        <end position="30"/>
    </location>
</feature>
<evidence type="ECO:0000313" key="2">
    <source>
        <dbReference type="EMBL" id="MCY6483070.1"/>
    </source>
</evidence>
<dbReference type="EMBL" id="JAPQER010000001">
    <property type="protein sequence ID" value="MCY6483070.1"/>
    <property type="molecule type" value="Genomic_DNA"/>
</dbReference>
<sequence>MYKKPFELKEKILRYGLLLISSSFIVAGLYRNEVKTVFKKAINICLECIGIG</sequence>
<accession>A0ABT4CYM4</accession>
<keyword evidence="1" id="KW-0472">Membrane</keyword>
<keyword evidence="1" id="KW-1133">Transmembrane helix</keyword>
<keyword evidence="1" id="KW-0812">Transmembrane</keyword>
<dbReference type="NCBIfam" id="NF040920">
    <property type="entry name" value="CD1871A_fam"/>
    <property type="match status" value="1"/>
</dbReference>
<organism evidence="2 3">
    <name type="scientific">Clostridium aestuarii</name>
    <dbReference type="NCBI Taxonomy" id="338193"/>
    <lineage>
        <taxon>Bacteria</taxon>
        <taxon>Bacillati</taxon>
        <taxon>Bacillota</taxon>
        <taxon>Clostridia</taxon>
        <taxon>Eubacteriales</taxon>
        <taxon>Clostridiaceae</taxon>
        <taxon>Clostridium</taxon>
    </lineage>
</organism>
<reference evidence="2" key="1">
    <citation type="submission" date="2022-12" db="EMBL/GenBank/DDBJ databases">
        <authorList>
            <person name="Wang J."/>
        </authorList>
    </citation>
    <scope>NUCLEOTIDE SEQUENCE</scope>
    <source>
        <strain evidence="2">HY-45-18</strain>
    </source>
</reference>
<comment type="caution">
    <text evidence="2">The sequence shown here is derived from an EMBL/GenBank/DDBJ whole genome shotgun (WGS) entry which is preliminary data.</text>
</comment>
<proteinExistence type="predicted"/>
<protein>
    <submittedName>
        <fullName evidence="2">CD1871A family CXXC motif-containing protein</fullName>
    </submittedName>
</protein>
<dbReference type="Proteomes" id="UP001078443">
    <property type="component" value="Unassembled WGS sequence"/>
</dbReference>
<dbReference type="InterPro" id="IPR047708">
    <property type="entry name" value="CD1871A-like"/>
</dbReference>
<keyword evidence="3" id="KW-1185">Reference proteome</keyword>
<dbReference type="RefSeq" id="WP_268039334.1">
    <property type="nucleotide sequence ID" value="NZ_JAPQER010000001.1"/>
</dbReference>
<evidence type="ECO:0000256" key="1">
    <source>
        <dbReference type="SAM" id="Phobius"/>
    </source>
</evidence>
<name>A0ABT4CYM4_9CLOT</name>